<feature type="domain" description="Suppressor of fused-like" evidence="1">
    <location>
        <begin position="31"/>
        <end position="103"/>
    </location>
</feature>
<keyword evidence="3" id="KW-1185">Reference proteome</keyword>
<dbReference type="InterPro" id="IPR007768">
    <property type="entry name" value="Suppressor_of_fused"/>
</dbReference>
<evidence type="ECO:0000259" key="1">
    <source>
        <dbReference type="Pfam" id="PF05076"/>
    </source>
</evidence>
<evidence type="ECO:0000313" key="2">
    <source>
        <dbReference type="EMBL" id="MPC61273.1"/>
    </source>
</evidence>
<dbReference type="GO" id="GO:0005634">
    <property type="term" value="C:nucleus"/>
    <property type="evidence" value="ECO:0007669"/>
    <property type="project" value="TreeGrafter"/>
</dbReference>
<evidence type="ECO:0000313" key="3">
    <source>
        <dbReference type="Proteomes" id="UP000324222"/>
    </source>
</evidence>
<dbReference type="PANTHER" id="PTHR10928:SF2">
    <property type="entry name" value="SUPPRESSOR OF FUSED HOMOLOG"/>
    <property type="match status" value="1"/>
</dbReference>
<reference evidence="2 3" key="1">
    <citation type="submission" date="2019-05" db="EMBL/GenBank/DDBJ databases">
        <title>Another draft genome of Portunus trituberculatus and its Hox gene families provides insights of decapod evolution.</title>
        <authorList>
            <person name="Jeong J.-H."/>
            <person name="Song I."/>
            <person name="Kim S."/>
            <person name="Choi T."/>
            <person name="Kim D."/>
            <person name="Ryu S."/>
            <person name="Kim W."/>
        </authorList>
    </citation>
    <scope>NUCLEOTIDE SEQUENCE [LARGE SCALE GENOMIC DNA]</scope>
    <source>
        <tissue evidence="2">Muscle</tissue>
    </source>
</reference>
<dbReference type="Proteomes" id="UP000324222">
    <property type="component" value="Unassembled WGS sequence"/>
</dbReference>
<comment type="caution">
    <text evidence="2">The sequence shown here is derived from an EMBL/GenBank/DDBJ whole genome shotgun (WGS) entry which is preliminary data.</text>
</comment>
<protein>
    <submittedName>
        <fullName evidence="2">Suppressor of fused</fullName>
    </submittedName>
</protein>
<dbReference type="PANTHER" id="PTHR10928">
    <property type="entry name" value="SUPPRESSOR OF FUSED"/>
    <property type="match status" value="1"/>
</dbReference>
<dbReference type="InterPro" id="IPR020941">
    <property type="entry name" value="SUFU-like_domain"/>
</dbReference>
<proteinExistence type="predicted"/>
<accession>A0A5B7GUG5</accession>
<dbReference type="SUPFAM" id="SSF103359">
    <property type="entry name" value="Suppressor of Fused, N-terminal domain"/>
    <property type="match status" value="1"/>
</dbReference>
<sequence length="107" mass="12022">MEISTKGKRARMCSSLEVKVSKNFLWSKELESILCVGDHVSWHCPLDNSESRVQHMLMAEDPQLGSVNTPNGSVQFVQIVGVTTEELRAAQHWNGVGVLDIMKRMPR</sequence>
<gene>
    <name evidence="2" type="primary">SUFU</name>
    <name evidence="2" type="ORF">E2C01_055342</name>
</gene>
<dbReference type="AlphaFoldDB" id="A0A5B7GUG5"/>
<dbReference type="GO" id="GO:0005737">
    <property type="term" value="C:cytoplasm"/>
    <property type="evidence" value="ECO:0007669"/>
    <property type="project" value="TreeGrafter"/>
</dbReference>
<dbReference type="InterPro" id="IPR037181">
    <property type="entry name" value="SUFU_N"/>
</dbReference>
<name>A0A5B7GUG5_PORTR</name>
<dbReference type="OrthoDB" id="10038834at2759"/>
<dbReference type="EMBL" id="VSRR010018358">
    <property type="protein sequence ID" value="MPC61273.1"/>
    <property type="molecule type" value="Genomic_DNA"/>
</dbReference>
<organism evidence="2 3">
    <name type="scientific">Portunus trituberculatus</name>
    <name type="common">Swimming crab</name>
    <name type="synonym">Neptunus trituberculatus</name>
    <dbReference type="NCBI Taxonomy" id="210409"/>
    <lineage>
        <taxon>Eukaryota</taxon>
        <taxon>Metazoa</taxon>
        <taxon>Ecdysozoa</taxon>
        <taxon>Arthropoda</taxon>
        <taxon>Crustacea</taxon>
        <taxon>Multicrustacea</taxon>
        <taxon>Malacostraca</taxon>
        <taxon>Eumalacostraca</taxon>
        <taxon>Eucarida</taxon>
        <taxon>Decapoda</taxon>
        <taxon>Pleocyemata</taxon>
        <taxon>Brachyura</taxon>
        <taxon>Eubrachyura</taxon>
        <taxon>Portunoidea</taxon>
        <taxon>Portunidae</taxon>
        <taxon>Portuninae</taxon>
        <taxon>Portunus</taxon>
    </lineage>
</organism>
<dbReference type="Pfam" id="PF05076">
    <property type="entry name" value="SUFU"/>
    <property type="match status" value="1"/>
</dbReference>